<name>A0A523QHK4_UNCAE</name>
<comment type="catalytic activity">
    <reaction evidence="9 12">
        <text>dITP + H2O = dIMP + diphosphate + H(+)</text>
        <dbReference type="Rhea" id="RHEA:28342"/>
        <dbReference type="ChEBI" id="CHEBI:15377"/>
        <dbReference type="ChEBI" id="CHEBI:15378"/>
        <dbReference type="ChEBI" id="CHEBI:33019"/>
        <dbReference type="ChEBI" id="CHEBI:61194"/>
        <dbReference type="ChEBI" id="CHEBI:61382"/>
        <dbReference type="EC" id="3.6.1.66"/>
    </reaction>
</comment>
<dbReference type="Pfam" id="PF01121">
    <property type="entry name" value="CoaE"/>
    <property type="match status" value="1"/>
</dbReference>
<dbReference type="Pfam" id="PF01725">
    <property type="entry name" value="Ham1p_like"/>
    <property type="match status" value="1"/>
</dbReference>
<comment type="catalytic activity">
    <reaction evidence="10 12">
        <text>XTP + H2O = XMP + diphosphate + H(+)</text>
        <dbReference type="Rhea" id="RHEA:28610"/>
        <dbReference type="ChEBI" id="CHEBI:15377"/>
        <dbReference type="ChEBI" id="CHEBI:15378"/>
        <dbReference type="ChEBI" id="CHEBI:33019"/>
        <dbReference type="ChEBI" id="CHEBI:57464"/>
        <dbReference type="ChEBI" id="CHEBI:61314"/>
        <dbReference type="EC" id="3.6.1.66"/>
    </reaction>
</comment>
<dbReference type="PANTHER" id="PTHR11067">
    <property type="entry name" value="INOSINE TRIPHOSPHATE PYROPHOSPHATASE/HAM1 PROTEIN"/>
    <property type="match status" value="1"/>
</dbReference>
<dbReference type="EC" id="3.6.1.66" evidence="12"/>
<dbReference type="EMBL" id="SOKU01000270">
    <property type="protein sequence ID" value="TES84998.1"/>
    <property type="molecule type" value="Genomic_DNA"/>
</dbReference>
<dbReference type="Proteomes" id="UP000320781">
    <property type="component" value="Unassembled WGS sequence"/>
</dbReference>
<evidence type="ECO:0000256" key="6">
    <source>
        <dbReference type="ARBA" id="ARBA00022840"/>
    </source>
</evidence>
<dbReference type="FunFam" id="3.90.950.10:FF:000001">
    <property type="entry name" value="dITP/XTP pyrophosphatase"/>
    <property type="match status" value="1"/>
</dbReference>
<dbReference type="CDD" id="cd00515">
    <property type="entry name" value="HAM1"/>
    <property type="match status" value="1"/>
</dbReference>
<evidence type="ECO:0000256" key="10">
    <source>
        <dbReference type="ARBA" id="ARBA00052017"/>
    </source>
</evidence>
<feature type="binding site" evidence="12">
    <location>
        <position position="69"/>
    </location>
    <ligand>
        <name>Mg(2+)</name>
        <dbReference type="ChEBI" id="CHEBI:18420"/>
    </ligand>
</feature>
<dbReference type="AlphaFoldDB" id="A0A523QHK4"/>
<keyword evidence="6 11" id="KW-0067">ATP-binding</keyword>
<comment type="function">
    <text evidence="11">Catalyzes the phosphorylation of the 3'-hydroxyl group of dephosphocoenzyme A to form coenzyme A.</text>
</comment>
<accession>A0A523QHK4</accession>
<evidence type="ECO:0000256" key="2">
    <source>
        <dbReference type="ARBA" id="ARBA00011738"/>
    </source>
</evidence>
<dbReference type="GO" id="GO:0009117">
    <property type="term" value="P:nucleotide metabolic process"/>
    <property type="evidence" value="ECO:0007669"/>
    <property type="project" value="UniProtKB-KW"/>
</dbReference>
<keyword evidence="7 12" id="KW-0460">Magnesium</keyword>
<keyword evidence="4 12" id="KW-0547">Nucleotide-binding</keyword>
<keyword evidence="11" id="KW-0418">Kinase</keyword>
<keyword evidence="11" id="KW-0963">Cytoplasm</keyword>
<dbReference type="Gene3D" id="3.90.950.10">
    <property type="match status" value="1"/>
</dbReference>
<evidence type="ECO:0000256" key="9">
    <source>
        <dbReference type="ARBA" id="ARBA00051875"/>
    </source>
</evidence>
<dbReference type="PROSITE" id="PS51219">
    <property type="entry name" value="DPCK"/>
    <property type="match status" value="1"/>
</dbReference>
<evidence type="ECO:0000256" key="13">
    <source>
        <dbReference type="RuleBase" id="RU003781"/>
    </source>
</evidence>
<comment type="catalytic activity">
    <reaction evidence="12">
        <text>ITP + H2O = IMP + diphosphate + H(+)</text>
        <dbReference type="Rhea" id="RHEA:29399"/>
        <dbReference type="ChEBI" id="CHEBI:15377"/>
        <dbReference type="ChEBI" id="CHEBI:15378"/>
        <dbReference type="ChEBI" id="CHEBI:33019"/>
        <dbReference type="ChEBI" id="CHEBI:58053"/>
        <dbReference type="ChEBI" id="CHEBI:61402"/>
        <dbReference type="EC" id="3.6.1.66"/>
    </reaction>
</comment>
<feature type="binding site" evidence="12">
    <location>
        <begin position="152"/>
        <end position="155"/>
    </location>
    <ligand>
        <name>substrate</name>
    </ligand>
</feature>
<dbReference type="HAMAP" id="MF_00376">
    <property type="entry name" value="Dephospho_CoA_kinase"/>
    <property type="match status" value="1"/>
</dbReference>
<feature type="binding site" evidence="12">
    <location>
        <begin position="180"/>
        <end position="181"/>
    </location>
    <ligand>
        <name>substrate</name>
    </ligand>
</feature>
<feature type="binding site" evidence="12">
    <location>
        <begin position="7"/>
        <end position="12"/>
    </location>
    <ligand>
        <name>substrate</name>
    </ligand>
</feature>
<proteinExistence type="inferred from homology"/>
<sequence length="397" mass="44318">MELVLATRNQDKIREIKQVLKNLKMKMLTFEDFSEFPEVVEDKYTLRGNALTKACTLARFSRKPALADDSGLEVEALQGAPGVLSSRFAGEGASYEDNNRKVLSLLEKVPPQRRKARFRCVIAISNAYGRRKVMEGICEGRITQEIRGREGFGYDPIFQPLGQDKTFAEMSLGMKNEISHRAIALKKAKSVLREWDKRRVIGITGNIGCGKTTVAKMFEAAGAKLISADEVGHLLLQEEKVKKRLTGIFGSSILGKGGRIKRKNLREIAFSDKKNIAQLDSLLHPLILKEVKKSIQAHDGGIIVLEAALLLEAGWECLVDKILVVTSSRQTQLKRIKKGTDFTPREIKGVIGAQLPQTDKIRQADFIIRNEGGEEETREQVMKVWEALEKEDCGVQG</sequence>
<comment type="catalytic activity">
    <reaction evidence="11">
        <text>3'-dephospho-CoA + ATP = ADP + CoA + H(+)</text>
        <dbReference type="Rhea" id="RHEA:18245"/>
        <dbReference type="ChEBI" id="CHEBI:15378"/>
        <dbReference type="ChEBI" id="CHEBI:30616"/>
        <dbReference type="ChEBI" id="CHEBI:57287"/>
        <dbReference type="ChEBI" id="CHEBI:57328"/>
        <dbReference type="ChEBI" id="CHEBI:456216"/>
        <dbReference type="EC" id="2.7.1.24"/>
    </reaction>
</comment>
<dbReference type="SUPFAM" id="SSF52972">
    <property type="entry name" value="ITPase-like"/>
    <property type="match status" value="1"/>
</dbReference>
<evidence type="ECO:0000256" key="4">
    <source>
        <dbReference type="ARBA" id="ARBA00022741"/>
    </source>
</evidence>
<dbReference type="EC" id="2.7.1.24" evidence="11"/>
<feature type="binding site" evidence="12">
    <location>
        <position position="175"/>
    </location>
    <ligand>
        <name>substrate</name>
    </ligand>
</feature>
<dbReference type="InterPro" id="IPR029001">
    <property type="entry name" value="ITPase-like_fam"/>
</dbReference>
<dbReference type="GO" id="GO:0005829">
    <property type="term" value="C:cytosol"/>
    <property type="evidence" value="ECO:0007669"/>
    <property type="project" value="TreeGrafter"/>
</dbReference>
<evidence type="ECO:0000313" key="14">
    <source>
        <dbReference type="EMBL" id="TES84998.1"/>
    </source>
</evidence>
<evidence type="ECO:0000256" key="3">
    <source>
        <dbReference type="ARBA" id="ARBA00022723"/>
    </source>
</evidence>
<dbReference type="GO" id="GO:0036222">
    <property type="term" value="F:XTP diphosphatase activity"/>
    <property type="evidence" value="ECO:0007669"/>
    <property type="project" value="UniProtKB-UniRule"/>
</dbReference>
<evidence type="ECO:0000256" key="11">
    <source>
        <dbReference type="HAMAP-Rule" id="MF_00376"/>
    </source>
</evidence>
<comment type="cofactor">
    <cofactor evidence="12">
        <name>Mg(2+)</name>
        <dbReference type="ChEBI" id="CHEBI:18420"/>
    </cofactor>
    <text evidence="12">Binds 1 Mg(2+) ion per subunit.</text>
</comment>
<dbReference type="UniPathway" id="UPA00241">
    <property type="reaction ID" value="UER00356"/>
</dbReference>
<evidence type="ECO:0000256" key="7">
    <source>
        <dbReference type="ARBA" id="ARBA00022842"/>
    </source>
</evidence>
<dbReference type="PANTHER" id="PTHR11067:SF9">
    <property type="entry name" value="INOSINE TRIPHOSPHATE PYROPHOSPHATASE"/>
    <property type="match status" value="1"/>
</dbReference>
<dbReference type="NCBIfam" id="TIGR00152">
    <property type="entry name" value="dephospho-CoA kinase"/>
    <property type="match status" value="1"/>
</dbReference>
<comment type="caution">
    <text evidence="14">The sequence shown here is derived from an EMBL/GenBank/DDBJ whole genome shotgun (WGS) entry which is preliminary data.</text>
</comment>
<comment type="function">
    <text evidence="12">Pyrophosphatase that catalyzes the hydrolysis of nucleoside triphosphates to their monophosphate derivatives, with a high preference for the non-canonical purine nucleotides XTP (xanthosine triphosphate), dITP (deoxyinosine triphosphate) and ITP. Seems to function as a house-cleaning enzyme that removes non-canonical purine nucleotides from the nucleotide pool, thus preventing their incorporation into DNA/RNA and avoiding chromosomal lesions.</text>
</comment>
<feature type="active site" description="Proton acceptor" evidence="12">
    <location>
        <position position="69"/>
    </location>
</feature>
<comment type="pathway">
    <text evidence="11">Cofactor biosynthesis; coenzyme A biosynthesis; CoA from (R)-pantothenate: step 5/5.</text>
</comment>
<keyword evidence="3 12" id="KW-0479">Metal-binding</keyword>
<dbReference type="Gene3D" id="3.40.50.300">
    <property type="entry name" value="P-loop containing nucleotide triphosphate hydrolases"/>
    <property type="match status" value="1"/>
</dbReference>
<reference evidence="14 15" key="1">
    <citation type="submission" date="2019-03" db="EMBL/GenBank/DDBJ databases">
        <title>Metabolic potential of uncultured bacteria and archaea associated with petroleum seepage in deep-sea sediments.</title>
        <authorList>
            <person name="Dong X."/>
            <person name="Hubert C."/>
        </authorList>
    </citation>
    <scope>NUCLEOTIDE SEQUENCE [LARGE SCALE GENOMIC DNA]</scope>
    <source>
        <strain evidence="14">E44_bin92</strain>
    </source>
</reference>
<dbReference type="InterPro" id="IPR002637">
    <property type="entry name" value="RdgB/HAM1"/>
</dbReference>
<comment type="similarity">
    <text evidence="1 12 13">Belongs to the HAM1 NTPase family.</text>
</comment>
<feature type="binding site" evidence="12">
    <location>
        <position position="70"/>
    </location>
    <ligand>
        <name>substrate</name>
    </ligand>
</feature>
<dbReference type="NCBIfam" id="TIGR00042">
    <property type="entry name" value="RdgB/HAM1 family non-canonical purine NTP pyrophosphatase"/>
    <property type="match status" value="1"/>
</dbReference>
<keyword evidence="8 12" id="KW-0546">Nucleotide metabolism</keyword>
<dbReference type="GO" id="GO:0009146">
    <property type="term" value="P:purine nucleoside triphosphate catabolic process"/>
    <property type="evidence" value="ECO:0007669"/>
    <property type="project" value="UniProtKB-UniRule"/>
</dbReference>
<keyword evidence="5 12" id="KW-0378">Hydrolase</keyword>
<evidence type="ECO:0000256" key="5">
    <source>
        <dbReference type="ARBA" id="ARBA00022801"/>
    </source>
</evidence>
<protein>
    <recommendedName>
        <fullName evidence="11 12">Multifunctional fusion protein</fullName>
    </recommendedName>
    <domain>
        <recommendedName>
            <fullName evidence="12">dITP/XTP pyrophosphatase</fullName>
            <ecNumber evidence="12">3.6.1.66</ecNumber>
        </recommendedName>
        <alternativeName>
            <fullName evidence="12">Non-canonical purine NTP pyrophosphatase</fullName>
        </alternativeName>
        <alternativeName>
            <fullName evidence="12">Non-standard purine NTP pyrophosphatase</fullName>
        </alternativeName>
        <alternativeName>
            <fullName evidence="12">Nucleoside-triphosphate diphosphatase</fullName>
        </alternativeName>
        <alternativeName>
            <fullName evidence="12">Nucleoside-triphosphate pyrophosphatase</fullName>
            <shortName evidence="12">NTPase</shortName>
        </alternativeName>
    </domain>
    <domain>
        <recommendedName>
            <fullName evidence="11">Dephospho-CoA kinase</fullName>
            <ecNumber evidence="11">2.7.1.24</ecNumber>
        </recommendedName>
        <alternativeName>
            <fullName evidence="11">Dephosphocoenzyme A kinase</fullName>
        </alternativeName>
    </domain>
</protein>
<dbReference type="GO" id="GO:0004140">
    <property type="term" value="F:dephospho-CoA kinase activity"/>
    <property type="evidence" value="ECO:0007669"/>
    <property type="project" value="UniProtKB-UniRule"/>
</dbReference>
<organism evidence="14 15">
    <name type="scientific">Aerophobetes bacterium</name>
    <dbReference type="NCBI Taxonomy" id="2030807"/>
    <lineage>
        <taxon>Bacteria</taxon>
        <taxon>Candidatus Aerophobota</taxon>
    </lineage>
</organism>
<feature type="binding site" evidence="11">
    <location>
        <begin position="208"/>
        <end position="213"/>
    </location>
    <ligand>
        <name>ATP</name>
        <dbReference type="ChEBI" id="CHEBI:30616"/>
    </ligand>
</feature>
<keyword evidence="11" id="KW-0173">Coenzyme A biosynthesis</keyword>
<dbReference type="InterPro" id="IPR027417">
    <property type="entry name" value="P-loop_NTPase"/>
</dbReference>
<gene>
    <name evidence="14" type="primary">rdgB</name>
    <name evidence="11" type="synonym">coaE</name>
    <name evidence="14" type="ORF">E3J95_05500</name>
</gene>
<dbReference type="GO" id="GO:0035870">
    <property type="term" value="F:dITP diphosphatase activity"/>
    <property type="evidence" value="ECO:0007669"/>
    <property type="project" value="UniProtKB-UniRule"/>
</dbReference>
<evidence type="ECO:0000313" key="15">
    <source>
        <dbReference type="Proteomes" id="UP000320781"/>
    </source>
</evidence>
<comment type="subcellular location">
    <subcellularLocation>
        <location evidence="11">Cytoplasm</location>
    </subcellularLocation>
</comment>
<dbReference type="InterPro" id="IPR001977">
    <property type="entry name" value="Depp_CoAkinase"/>
</dbReference>
<dbReference type="SUPFAM" id="SSF52540">
    <property type="entry name" value="P-loop containing nucleoside triphosphate hydrolases"/>
    <property type="match status" value="1"/>
</dbReference>
<comment type="caution">
    <text evidence="12">Lacks conserved residue(s) required for the propagation of feature annotation.</text>
</comment>
<dbReference type="GO" id="GO:0036220">
    <property type="term" value="F:ITP diphosphatase activity"/>
    <property type="evidence" value="ECO:0007669"/>
    <property type="project" value="UniProtKB-UniRule"/>
</dbReference>
<dbReference type="GO" id="GO:0017111">
    <property type="term" value="F:ribonucleoside triphosphate phosphatase activity"/>
    <property type="evidence" value="ECO:0007669"/>
    <property type="project" value="InterPro"/>
</dbReference>
<dbReference type="GO" id="GO:0046872">
    <property type="term" value="F:metal ion binding"/>
    <property type="evidence" value="ECO:0007669"/>
    <property type="project" value="UniProtKB-KW"/>
</dbReference>
<dbReference type="CDD" id="cd02022">
    <property type="entry name" value="DPCK"/>
    <property type="match status" value="1"/>
</dbReference>
<evidence type="ECO:0000256" key="12">
    <source>
        <dbReference type="HAMAP-Rule" id="MF_01405"/>
    </source>
</evidence>
<dbReference type="GO" id="GO:0005524">
    <property type="term" value="F:ATP binding"/>
    <property type="evidence" value="ECO:0007669"/>
    <property type="project" value="UniProtKB-UniRule"/>
</dbReference>
<dbReference type="HAMAP" id="MF_01405">
    <property type="entry name" value="Non_canon_purine_NTPase"/>
    <property type="match status" value="1"/>
</dbReference>
<evidence type="ECO:0000256" key="1">
    <source>
        <dbReference type="ARBA" id="ARBA00008023"/>
    </source>
</evidence>
<dbReference type="GO" id="GO:0015937">
    <property type="term" value="P:coenzyme A biosynthetic process"/>
    <property type="evidence" value="ECO:0007669"/>
    <property type="project" value="UniProtKB-UniRule"/>
</dbReference>
<keyword evidence="11" id="KW-0808">Transferase</keyword>
<comment type="similarity">
    <text evidence="11">Belongs to the CoaE family.</text>
</comment>
<comment type="subunit">
    <text evidence="2 12">Homodimer.</text>
</comment>
<evidence type="ECO:0000256" key="8">
    <source>
        <dbReference type="ARBA" id="ARBA00023080"/>
    </source>
</evidence>
<dbReference type="InterPro" id="IPR020922">
    <property type="entry name" value="dITP/XTP_pyrophosphatase"/>
</dbReference>